<name>A0ABS3U938_9ACTN</name>
<keyword evidence="2" id="KW-1185">Reference proteome</keyword>
<protein>
    <submittedName>
        <fullName evidence="1">Uncharacterized protein</fullName>
    </submittedName>
</protein>
<organism evidence="1 2">
    <name type="scientific">Glycomyces niveus</name>
    <dbReference type="NCBI Taxonomy" id="2820287"/>
    <lineage>
        <taxon>Bacteria</taxon>
        <taxon>Bacillati</taxon>
        <taxon>Actinomycetota</taxon>
        <taxon>Actinomycetes</taxon>
        <taxon>Glycomycetales</taxon>
        <taxon>Glycomycetaceae</taxon>
        <taxon>Glycomyces</taxon>
    </lineage>
</organism>
<proteinExistence type="predicted"/>
<gene>
    <name evidence="1" type="ORF">J5V16_20925</name>
</gene>
<dbReference type="Proteomes" id="UP000681341">
    <property type="component" value="Unassembled WGS sequence"/>
</dbReference>
<evidence type="ECO:0000313" key="1">
    <source>
        <dbReference type="EMBL" id="MBO3735299.1"/>
    </source>
</evidence>
<dbReference type="EMBL" id="JAGFNP010000014">
    <property type="protein sequence ID" value="MBO3735299.1"/>
    <property type="molecule type" value="Genomic_DNA"/>
</dbReference>
<dbReference type="RefSeq" id="WP_208498923.1">
    <property type="nucleotide sequence ID" value="NZ_JAGFNP010000014.1"/>
</dbReference>
<evidence type="ECO:0000313" key="2">
    <source>
        <dbReference type="Proteomes" id="UP000681341"/>
    </source>
</evidence>
<comment type="caution">
    <text evidence="1">The sequence shown here is derived from an EMBL/GenBank/DDBJ whole genome shotgun (WGS) entry which is preliminary data.</text>
</comment>
<reference evidence="1 2" key="1">
    <citation type="submission" date="2021-03" db="EMBL/GenBank/DDBJ databases">
        <title>Glycomyces sp. nov., a novel actinomycete isolated from soil.</title>
        <authorList>
            <person name="Yang X."/>
            <person name="Xu X."/>
        </authorList>
    </citation>
    <scope>NUCLEOTIDE SEQUENCE [LARGE SCALE GENOMIC DNA]</scope>
    <source>
        <strain evidence="1 2">NEAU-S30</strain>
    </source>
</reference>
<sequence length="128" mass="13381">MTEPSSPRPRLRRVLIGTGITLALGLLAAAALALTGVLPSGDEITHPPCDELPGAAAVDDAIAEHGDLVAELTAQGEHIEVRAASPGCDDPDRTLIEITYRTEDERAAIEAVLTEADGFGVPVYVRES</sequence>
<accession>A0ABS3U938</accession>